<organism evidence="2 3">
    <name type="scientific">Actinobacillus porcitonsillarum</name>
    <dbReference type="NCBI Taxonomy" id="189834"/>
    <lineage>
        <taxon>Bacteria</taxon>
        <taxon>Pseudomonadati</taxon>
        <taxon>Pseudomonadota</taxon>
        <taxon>Gammaproteobacteria</taxon>
        <taxon>Pasteurellales</taxon>
        <taxon>Pasteurellaceae</taxon>
        <taxon>Actinobacillus</taxon>
    </lineage>
</organism>
<gene>
    <name evidence="2" type="ORF">DDU33_01825</name>
</gene>
<dbReference type="Proteomes" id="UP000244920">
    <property type="component" value="Chromosome"/>
</dbReference>
<feature type="chain" id="PRO_5015976420" evidence="1">
    <location>
        <begin position="20"/>
        <end position="263"/>
    </location>
</feature>
<dbReference type="RefSeq" id="WP_005820687.1">
    <property type="nucleotide sequence ID" value="NZ_CP029206.1"/>
</dbReference>
<evidence type="ECO:0000313" key="3">
    <source>
        <dbReference type="Proteomes" id="UP000244920"/>
    </source>
</evidence>
<dbReference type="EMBL" id="CP029206">
    <property type="protein sequence ID" value="AWI50317.1"/>
    <property type="molecule type" value="Genomic_DNA"/>
</dbReference>
<dbReference type="AlphaFoldDB" id="A0A2U8FHB3"/>
<feature type="signal peptide" evidence="1">
    <location>
        <begin position="1"/>
        <end position="19"/>
    </location>
</feature>
<name>A0A2U8FHB3_9PAST</name>
<proteinExistence type="predicted"/>
<dbReference type="Pfam" id="PF10670">
    <property type="entry name" value="DUF4198"/>
    <property type="match status" value="1"/>
</dbReference>
<evidence type="ECO:0000313" key="2">
    <source>
        <dbReference type="EMBL" id="AWI50317.1"/>
    </source>
</evidence>
<evidence type="ECO:0000256" key="1">
    <source>
        <dbReference type="SAM" id="SignalP"/>
    </source>
</evidence>
<protein>
    <submittedName>
        <fullName evidence="2">DUF4198 domain-containing protein</fullName>
    </submittedName>
</protein>
<sequence length="263" mass="29159">MKKLLLATAICSVAFSAQAHRVWVQSEPTKPNEILKADLGYGEFPTLEQISEKRLHFFDKGMVLVNSEGKQQLAQKGDKNYHFESKAPIKEGSYVLAAEYKPTFWSKNAEGWKQADMKNTPNASYCEQTAMYGKNIINIGNVADKASVAEVVGHELEIVPMENPANIKVGERFKVVVLYQGEPLADATLTATFKGFDNSDNHHTHKVEAQAFSDVTGEDGTVDIIPLKAGFWKASVVYDVPFKDPAQCQKAKHYATLTFDIAQ</sequence>
<dbReference type="InterPro" id="IPR019613">
    <property type="entry name" value="DUF4198"/>
</dbReference>
<accession>A0A2U8FHB3</accession>
<dbReference type="KEGG" id="apor:DDU33_01825"/>
<reference evidence="3" key="1">
    <citation type="submission" date="2018-05" db="EMBL/GenBank/DDBJ databases">
        <title>Complete genome sequence of Actinobacillus porcitonsillarum reference strain 9953L55 (CCUG 46996).</title>
        <authorList>
            <person name="Dona V."/>
            <person name="Perreten V."/>
        </authorList>
    </citation>
    <scope>NUCLEOTIDE SEQUENCE [LARGE SCALE GENOMIC DNA]</scope>
    <source>
        <strain evidence="3">9953L55</strain>
    </source>
</reference>
<keyword evidence="3" id="KW-1185">Reference proteome</keyword>
<keyword evidence="1" id="KW-0732">Signal</keyword>